<evidence type="ECO:0008006" key="7">
    <source>
        <dbReference type="Google" id="ProtNLM"/>
    </source>
</evidence>
<feature type="repeat" description="ANK" evidence="1">
    <location>
        <begin position="166"/>
        <end position="198"/>
    </location>
</feature>
<comment type="caution">
    <text evidence="6">The sequence shown here is derived from an EMBL/GenBank/DDBJ whole genome shotgun (WGS) entry which is preliminary data.</text>
</comment>
<gene>
    <name evidence="6" type="ORF">PYX00_005429</name>
</gene>
<keyword evidence="3" id="KW-1133">Transmembrane helix</keyword>
<feature type="compositionally biased region" description="Low complexity" evidence="2">
    <location>
        <begin position="1615"/>
        <end position="1642"/>
    </location>
</feature>
<dbReference type="InterPro" id="IPR013761">
    <property type="entry name" value="SAM/pointed_sf"/>
</dbReference>
<dbReference type="Pfam" id="PF07693">
    <property type="entry name" value="KAP_NTPase"/>
    <property type="match status" value="1"/>
</dbReference>
<name>A0AAW2HR56_9NEOP</name>
<feature type="transmembrane region" description="Helical" evidence="3">
    <location>
        <begin position="586"/>
        <end position="610"/>
    </location>
</feature>
<feature type="repeat" description="ANK" evidence="1">
    <location>
        <begin position="298"/>
        <end position="330"/>
    </location>
</feature>
<dbReference type="GO" id="GO:0019887">
    <property type="term" value="F:protein kinase regulator activity"/>
    <property type="evidence" value="ECO:0007669"/>
    <property type="project" value="TreeGrafter"/>
</dbReference>
<proteinExistence type="predicted"/>
<feature type="repeat" description="ANK" evidence="1">
    <location>
        <begin position="199"/>
        <end position="231"/>
    </location>
</feature>
<keyword evidence="1" id="KW-0040">ANK repeat</keyword>
<dbReference type="InterPro" id="IPR036770">
    <property type="entry name" value="Ankyrin_rpt-contain_sf"/>
</dbReference>
<feature type="transmembrane region" description="Helical" evidence="3">
    <location>
        <begin position="519"/>
        <end position="539"/>
    </location>
</feature>
<dbReference type="PROSITE" id="PS50297">
    <property type="entry name" value="ANK_REP_REGION"/>
    <property type="match status" value="8"/>
</dbReference>
<evidence type="ECO:0000259" key="4">
    <source>
        <dbReference type="Pfam" id="PF07693"/>
    </source>
</evidence>
<dbReference type="SMART" id="SM00248">
    <property type="entry name" value="ANK"/>
    <property type="match status" value="11"/>
</dbReference>
<feature type="compositionally biased region" description="Polar residues" evidence="2">
    <location>
        <begin position="1566"/>
        <end position="1579"/>
    </location>
</feature>
<evidence type="ECO:0000256" key="3">
    <source>
        <dbReference type="SAM" id="Phobius"/>
    </source>
</evidence>
<accession>A0AAW2HR56</accession>
<feature type="compositionally biased region" description="Basic and acidic residues" evidence="2">
    <location>
        <begin position="1334"/>
        <end position="1355"/>
    </location>
</feature>
<keyword evidence="3" id="KW-0472">Membrane</keyword>
<dbReference type="InterPro" id="IPR057092">
    <property type="entry name" value="SAM_KIDINS220"/>
</dbReference>
<feature type="transmembrane region" description="Helical" evidence="3">
    <location>
        <begin position="725"/>
        <end position="748"/>
    </location>
</feature>
<feature type="compositionally biased region" description="Polar residues" evidence="2">
    <location>
        <begin position="1587"/>
        <end position="1601"/>
    </location>
</feature>
<dbReference type="Pfam" id="PF12796">
    <property type="entry name" value="Ank_2"/>
    <property type="match status" value="4"/>
</dbReference>
<feature type="region of interest" description="Disordered" evidence="2">
    <location>
        <begin position="1494"/>
        <end position="1514"/>
    </location>
</feature>
<protein>
    <recommendedName>
        <fullName evidence="7">Kinase D-interacting substrate of 220 kDa</fullName>
    </recommendedName>
</protein>
<dbReference type="Pfam" id="PF00023">
    <property type="entry name" value="Ank"/>
    <property type="match status" value="1"/>
</dbReference>
<dbReference type="GO" id="GO:0030165">
    <property type="term" value="F:PDZ domain binding"/>
    <property type="evidence" value="ECO:0007669"/>
    <property type="project" value="TreeGrafter"/>
</dbReference>
<feature type="repeat" description="ANK" evidence="1">
    <location>
        <begin position="232"/>
        <end position="264"/>
    </location>
</feature>
<feature type="region of interest" description="Disordered" evidence="2">
    <location>
        <begin position="1327"/>
        <end position="1364"/>
    </location>
</feature>
<reference evidence="6" key="1">
    <citation type="journal article" date="2024" name="Gigascience">
        <title>Chromosome-level genome of the poultry shaft louse Menopon gallinae provides insight into the host-switching and adaptive evolution of parasitic lice.</title>
        <authorList>
            <person name="Xu Y."/>
            <person name="Ma L."/>
            <person name="Liu S."/>
            <person name="Liang Y."/>
            <person name="Liu Q."/>
            <person name="He Z."/>
            <person name="Tian L."/>
            <person name="Duan Y."/>
            <person name="Cai W."/>
            <person name="Li H."/>
            <person name="Song F."/>
        </authorList>
    </citation>
    <scope>NUCLEOTIDE SEQUENCE</scope>
    <source>
        <strain evidence="6">Cailab_2023a</strain>
    </source>
</reference>
<evidence type="ECO:0000259" key="5">
    <source>
        <dbReference type="Pfam" id="PF23307"/>
    </source>
</evidence>
<feature type="region of interest" description="Disordered" evidence="2">
    <location>
        <begin position="1556"/>
        <end position="1642"/>
    </location>
</feature>
<feature type="repeat" description="ANK" evidence="1">
    <location>
        <begin position="265"/>
        <end position="297"/>
    </location>
</feature>
<dbReference type="InterPro" id="IPR052771">
    <property type="entry name" value="Neurotrophin_sig_adaptor"/>
</dbReference>
<dbReference type="InterPro" id="IPR011646">
    <property type="entry name" value="KAP_P-loop"/>
</dbReference>
<feature type="repeat" description="ANK" evidence="1">
    <location>
        <begin position="331"/>
        <end position="363"/>
    </location>
</feature>
<feature type="repeat" description="ANK" evidence="1">
    <location>
        <begin position="133"/>
        <end position="165"/>
    </location>
</feature>
<dbReference type="Gene3D" id="1.25.40.20">
    <property type="entry name" value="Ankyrin repeat-containing domain"/>
    <property type="match status" value="2"/>
</dbReference>
<dbReference type="SUPFAM" id="SSF48403">
    <property type="entry name" value="Ankyrin repeat"/>
    <property type="match status" value="1"/>
</dbReference>
<feature type="domain" description="KAP NTPase" evidence="4">
    <location>
        <begin position="503"/>
        <end position="1035"/>
    </location>
</feature>
<sequence>MSSHSSESLNTNSGKGHASKVEETIPLVLSQAPPKSYGSLYMYYHLLKHSNPVSKTLNRSDSMVSLSYRSLTTFISDNNLPGLRTFLESRKSQVDDRDDNNSTALIYAASRGKAECVRELLRYGADVNAEDADSWTALLCAAKEGYLDVCKELLDHDAEVDHRDIGSWTPLLWATYKGRTEVAELLIERGADVNAHENYHICPLHWACGRGHTEIARMLLRKGVKVNVGDKYGTTALVWACRKGYTEIVDLLLKAGANVDTAGMYSWTPLLVATAGNHVDIVNLLLEHKPNVNAPDKDGCTALALACKEGYYDIVVRLLAVGAYINIQDRSGDTNLILAVKGGHRNVVEALLKKYADIDTPGKDKKTAIYSAVEKGNVGIVKLLLNANPDLEVTTKDGDTALLRAVRSRNAEIVSLLLDKKAKVSAADAKGDTALHIAMRARSKVIVEILLRNPKNSQLLYRPNRNGETPYNIDINQQKTILGQIFGARRLNTNEDNENLLGYDLYSSALADILSEPSLSMPITVGLYAKWGSGKSFLLNKLREEMKNFARQWVDPSLKLSSLLFVTVFHIALIAGVILGLATFSWIAGVAFASGIFFLIFTFLLILWCFGKRYDWNWPYQLSTNLARQLDSYRLILQVMFCHPPGAQWNDSKVQPIRFNFTDQTRISSTTGGENSVVLMLGSLYDSIENDYGNLSTRLYRAFRPKSVKAASSWKWRKACCVPHILIFELALFLFLFEICLITIYFTHSYDSSDLVMTEISLRVTLITIGTLLAVALVANTYTLSHMMKAIVFSQRRHLQKTISKLDTLKSEGFIQALKGEVTLMTDMVKCLDSFTKQQTRLVIVVDGLDSCEQDKVLMVLDAIHMLFSDANAPFIVILAIDPHIISKAVELNSRRLISESNIGGHEYLRNMVHLPFFLANSALRKVKVAQATAMKRLNAGVEVGDDYLFSISNRRLSIESNFTSSTEKLKPPSRKGSRKLKASESIASSIGSNLNRIGGAQDLTKMLLTDDYFSDVNPRSMRRLLNVVYVTGRLLKAFQMDFNWYHLAVWVNITEQWPYRTSWLIWYYELHEDQLDDQVSLKAIYDEVRPRIPVNKEIEPLLERDRDEKKFDIFLSYHRSSLLLSDMKVFLPFTINLDPYIKKVIKDDVHDERSIHFHGPKAQPGPWYSGNNISQHPARVARFETVPPVSSVSTVSYGNAYPQLLNPIDGTGLPYHAPVSAVTSLPPELSETRLSQLTVEGVCDLIKKIEDINPESAKRYISVVRENNVNGKVLIHCDMNELKKVMKMNFGDWELFKVIVISLREQELSYVTQAEEATTKNVRFIISNKKKQERPTDKKRDTSKREETEKEGRRTSTTQKGSVENQITLEDQMICGALQTLNEEACEDVMEELGEADISGGDNNSKETSIVFLQSSPLNQLYRQATGVGLGEDSSPCGSVCSTPVLQRKSLSRGSDGAVIHGCMKSNKEYLKGPQMRSRPSSLLLDEELRVEKYTPPPSPKGSEVGSSRPKTSSLLSTFSLKRKKAGEISVDVSPTVIITPVSSVEKLHKLKDKILGKSGGNSGEIGTNADNVNSGRNFSDDESTPLVSENQTPTHSGASTDYDPYIQPKDLNSSNTSSSEISPSSAQDTSSAKKSLVSAKSSSQVDIAMAELRSNYGSDVSLSQILEKSKSVDSISSNRSQNGLKSAQFSNDVHIKVASKSLNTVTVSQDETKSGSNLSLDLCSPETSV</sequence>
<feature type="repeat" description="ANK" evidence="1">
    <location>
        <begin position="397"/>
        <end position="429"/>
    </location>
</feature>
<feature type="repeat" description="ANK" evidence="1">
    <location>
        <begin position="100"/>
        <end position="132"/>
    </location>
</feature>
<feature type="transmembrane region" description="Helical" evidence="3">
    <location>
        <begin position="560"/>
        <end position="580"/>
    </location>
</feature>
<dbReference type="SUPFAM" id="SSF47769">
    <property type="entry name" value="SAM/Pointed domain"/>
    <property type="match status" value="1"/>
</dbReference>
<evidence type="ECO:0000256" key="2">
    <source>
        <dbReference type="SAM" id="MobiDB-lite"/>
    </source>
</evidence>
<feature type="region of interest" description="Disordered" evidence="2">
    <location>
        <begin position="1708"/>
        <end position="1731"/>
    </location>
</feature>
<dbReference type="PROSITE" id="PS50088">
    <property type="entry name" value="ANK_REPEAT"/>
    <property type="match status" value="10"/>
</dbReference>
<dbReference type="PANTHER" id="PTHR24116:SF0">
    <property type="entry name" value="KINASE D-INTERACTING SUBSTRATE OF 220 KDA"/>
    <property type="match status" value="1"/>
</dbReference>
<dbReference type="Pfam" id="PF23307">
    <property type="entry name" value="SAM_KIDINS220"/>
    <property type="match status" value="1"/>
</dbReference>
<dbReference type="EMBL" id="JARGDH010000003">
    <property type="protein sequence ID" value="KAL0272480.1"/>
    <property type="molecule type" value="Genomic_DNA"/>
</dbReference>
<feature type="transmembrane region" description="Helical" evidence="3">
    <location>
        <begin position="760"/>
        <end position="779"/>
    </location>
</feature>
<organism evidence="6">
    <name type="scientific">Menopon gallinae</name>
    <name type="common">poultry shaft louse</name>
    <dbReference type="NCBI Taxonomy" id="328185"/>
    <lineage>
        <taxon>Eukaryota</taxon>
        <taxon>Metazoa</taxon>
        <taxon>Ecdysozoa</taxon>
        <taxon>Arthropoda</taxon>
        <taxon>Hexapoda</taxon>
        <taxon>Insecta</taxon>
        <taxon>Pterygota</taxon>
        <taxon>Neoptera</taxon>
        <taxon>Paraneoptera</taxon>
        <taxon>Psocodea</taxon>
        <taxon>Troctomorpha</taxon>
        <taxon>Phthiraptera</taxon>
        <taxon>Amblycera</taxon>
        <taxon>Menoponidae</taxon>
        <taxon>Menopon</taxon>
    </lineage>
</organism>
<evidence type="ECO:0000313" key="6">
    <source>
        <dbReference type="EMBL" id="KAL0272480.1"/>
    </source>
</evidence>
<feature type="repeat" description="ANK" evidence="1">
    <location>
        <begin position="364"/>
        <end position="396"/>
    </location>
</feature>
<dbReference type="PANTHER" id="PTHR24116">
    <property type="entry name" value="KINASE D-INTERACTING SUBSTRATE OF 220 KDA"/>
    <property type="match status" value="1"/>
</dbReference>
<evidence type="ECO:0000256" key="1">
    <source>
        <dbReference type="PROSITE-ProRule" id="PRU00023"/>
    </source>
</evidence>
<dbReference type="InterPro" id="IPR002110">
    <property type="entry name" value="Ankyrin_rpt"/>
</dbReference>
<feature type="domain" description="Kinase D-interacting substrate of 220 kDa-like SAM" evidence="5">
    <location>
        <begin position="1232"/>
        <end position="1317"/>
    </location>
</feature>
<keyword evidence="3" id="KW-0812">Transmembrane</keyword>